<gene>
    <name evidence="2" type="ORF">COV85_04865</name>
</gene>
<keyword evidence="1" id="KW-0812">Transmembrane</keyword>
<feature type="non-terminal residue" evidence="2">
    <location>
        <position position="1"/>
    </location>
</feature>
<keyword evidence="1" id="KW-1133">Transmembrane helix</keyword>
<dbReference type="AlphaFoldDB" id="A0A2H0KP35"/>
<organism evidence="2 3">
    <name type="scientific">Candidatus Portnoybacteria bacterium CG11_big_fil_rev_8_21_14_0_20_44_10</name>
    <dbReference type="NCBI Taxonomy" id="1974818"/>
    <lineage>
        <taxon>Bacteria</taxon>
        <taxon>Candidatus Portnoyibacteriota</taxon>
    </lineage>
</organism>
<sequence length="201" mass="22923">WRSLLERCENFLVFFHTAILSNFRIQMRNRGTFKILEKNIHGGIVMVKTDRFGSILLVLLVALLSISPIGCAIVQQPSNNSVVTTIRSDKTPAKNAVGDKNSETDIRKEFGVTNYQLTPKEQEGLRWIKKAKVFAHEKLGFKLMWNYTKFNEGIKLTSIFYHRKDGLFPFSQLDGERVVALSKRFGKDEASEKGGWLIKGI</sequence>
<feature type="transmembrane region" description="Helical" evidence="1">
    <location>
        <begin position="55"/>
        <end position="75"/>
    </location>
</feature>
<proteinExistence type="predicted"/>
<evidence type="ECO:0000313" key="3">
    <source>
        <dbReference type="Proteomes" id="UP000231550"/>
    </source>
</evidence>
<comment type="caution">
    <text evidence="2">The sequence shown here is derived from an EMBL/GenBank/DDBJ whole genome shotgun (WGS) entry which is preliminary data.</text>
</comment>
<name>A0A2H0KP35_9BACT</name>
<reference evidence="2 3" key="1">
    <citation type="submission" date="2017-09" db="EMBL/GenBank/DDBJ databases">
        <title>Depth-based differentiation of microbial function through sediment-hosted aquifers and enrichment of novel symbionts in the deep terrestrial subsurface.</title>
        <authorList>
            <person name="Probst A.J."/>
            <person name="Ladd B."/>
            <person name="Jarett J.K."/>
            <person name="Geller-Mcgrath D.E."/>
            <person name="Sieber C.M."/>
            <person name="Emerson J.B."/>
            <person name="Anantharaman K."/>
            <person name="Thomas B.C."/>
            <person name="Malmstrom R."/>
            <person name="Stieglmeier M."/>
            <person name="Klingl A."/>
            <person name="Woyke T."/>
            <person name="Ryan C.M."/>
            <person name="Banfield J.F."/>
        </authorList>
    </citation>
    <scope>NUCLEOTIDE SEQUENCE [LARGE SCALE GENOMIC DNA]</scope>
    <source>
        <strain evidence="2">CG11_big_fil_rev_8_21_14_0_20_44_10</strain>
    </source>
</reference>
<evidence type="ECO:0000313" key="2">
    <source>
        <dbReference type="EMBL" id="PIQ73928.1"/>
    </source>
</evidence>
<dbReference type="EMBL" id="PCVN01000132">
    <property type="protein sequence ID" value="PIQ73928.1"/>
    <property type="molecule type" value="Genomic_DNA"/>
</dbReference>
<evidence type="ECO:0000256" key="1">
    <source>
        <dbReference type="SAM" id="Phobius"/>
    </source>
</evidence>
<keyword evidence="1" id="KW-0472">Membrane</keyword>
<protein>
    <submittedName>
        <fullName evidence="2">Uncharacterized protein</fullName>
    </submittedName>
</protein>
<accession>A0A2H0KP35</accession>
<dbReference type="Proteomes" id="UP000231550">
    <property type="component" value="Unassembled WGS sequence"/>
</dbReference>